<feature type="active site" description="Proton donor/acceptor" evidence="1">
    <location>
        <position position="94"/>
    </location>
</feature>
<evidence type="ECO:0000313" key="5">
    <source>
        <dbReference type="Proteomes" id="UP000655366"/>
    </source>
</evidence>
<evidence type="ECO:0000313" key="4">
    <source>
        <dbReference type="EMBL" id="MBG0740956.1"/>
    </source>
</evidence>
<dbReference type="InterPro" id="IPR013078">
    <property type="entry name" value="His_Pase_superF_clade-1"/>
</dbReference>
<dbReference type="InterPro" id="IPR050275">
    <property type="entry name" value="PGM_Phosphatase"/>
</dbReference>
<dbReference type="InterPro" id="IPR029033">
    <property type="entry name" value="His_PPase_superfam"/>
</dbReference>
<evidence type="ECO:0000256" key="1">
    <source>
        <dbReference type="PIRSR" id="PIRSR613078-1"/>
    </source>
</evidence>
<dbReference type="Gene3D" id="3.40.50.1240">
    <property type="entry name" value="Phosphoglycerate mutase-like"/>
    <property type="match status" value="1"/>
</dbReference>
<evidence type="ECO:0000256" key="3">
    <source>
        <dbReference type="SAM" id="MobiDB-lite"/>
    </source>
</evidence>
<dbReference type="Proteomes" id="UP000655366">
    <property type="component" value="Unassembled WGS sequence"/>
</dbReference>
<dbReference type="GO" id="GO:0016791">
    <property type="term" value="F:phosphatase activity"/>
    <property type="evidence" value="ECO:0007669"/>
    <property type="project" value="TreeGrafter"/>
</dbReference>
<evidence type="ECO:0000256" key="2">
    <source>
        <dbReference type="PIRSR" id="PIRSR613078-2"/>
    </source>
</evidence>
<reference evidence="4 5" key="1">
    <citation type="submission" date="2020-11" db="EMBL/GenBank/DDBJ databases">
        <title>Arthrobacter antarcticus sp. nov., isolated from Antarctic Soil.</title>
        <authorList>
            <person name="Li J."/>
        </authorList>
    </citation>
    <scope>NUCLEOTIDE SEQUENCE [LARGE SCALE GENOMIC DNA]</scope>
    <source>
        <strain evidence="4 5">Z1-20</strain>
    </source>
</reference>
<gene>
    <name evidence="4" type="ORF">IV500_16405</name>
</gene>
<dbReference type="PANTHER" id="PTHR48100">
    <property type="entry name" value="BROAD-SPECIFICITY PHOSPHATASE YOR283W-RELATED"/>
    <property type="match status" value="1"/>
</dbReference>
<dbReference type="AlphaFoldDB" id="A0A931CU50"/>
<comment type="caution">
    <text evidence="4">The sequence shown here is derived from an EMBL/GenBank/DDBJ whole genome shotgun (WGS) entry which is preliminary data.</text>
</comment>
<dbReference type="SUPFAM" id="SSF53254">
    <property type="entry name" value="Phosphoglycerate mutase-like"/>
    <property type="match status" value="1"/>
</dbReference>
<dbReference type="EMBL" id="JADNYM010000023">
    <property type="protein sequence ID" value="MBG0740956.1"/>
    <property type="molecule type" value="Genomic_DNA"/>
</dbReference>
<dbReference type="GO" id="GO:0005737">
    <property type="term" value="C:cytoplasm"/>
    <property type="evidence" value="ECO:0007669"/>
    <property type="project" value="TreeGrafter"/>
</dbReference>
<sequence length="231" mass="25191">MSSSGIWQPANDFRRVVFWRHGRTLWNAEQRFQGQADIELDDVGRAQADKAAALLAAVGPARLVSSDLRRAKATAQALADLTGLDISTDPRLRETYAGSWQGLTFEQIADDYPTDLLRWERDDISVRAGGGETRIEVAERMRDGVLEALSGVESGETLIVATHGGAARVAIARLMGLPYEYWGTLSGLSNCNWSVLQETGNARNPGAEGSWKLTEHNAGTLPEPQTEPVED</sequence>
<feature type="binding site" evidence="2">
    <location>
        <position position="70"/>
    </location>
    <ligand>
        <name>substrate</name>
    </ligand>
</feature>
<keyword evidence="5" id="KW-1185">Reference proteome</keyword>
<organism evidence="4 5">
    <name type="scientific">Arthrobacter terrae</name>
    <dbReference type="NCBI Taxonomy" id="2935737"/>
    <lineage>
        <taxon>Bacteria</taxon>
        <taxon>Bacillati</taxon>
        <taxon>Actinomycetota</taxon>
        <taxon>Actinomycetes</taxon>
        <taxon>Micrococcales</taxon>
        <taxon>Micrococcaceae</taxon>
        <taxon>Arthrobacter</taxon>
    </lineage>
</organism>
<dbReference type="SMART" id="SM00855">
    <property type="entry name" value="PGAM"/>
    <property type="match status" value="1"/>
</dbReference>
<dbReference type="RefSeq" id="WP_196397889.1">
    <property type="nucleotide sequence ID" value="NZ_JADNYM010000023.1"/>
</dbReference>
<dbReference type="Pfam" id="PF00300">
    <property type="entry name" value="His_Phos_1"/>
    <property type="match status" value="1"/>
</dbReference>
<feature type="active site" description="Tele-phosphohistidine intermediate" evidence="1">
    <location>
        <position position="21"/>
    </location>
</feature>
<name>A0A931CU50_9MICC</name>
<proteinExistence type="predicted"/>
<protein>
    <submittedName>
        <fullName evidence="4">Histidine phosphatase family protein</fullName>
    </submittedName>
</protein>
<feature type="region of interest" description="Disordered" evidence="3">
    <location>
        <begin position="204"/>
        <end position="231"/>
    </location>
</feature>
<dbReference type="CDD" id="cd07067">
    <property type="entry name" value="HP_PGM_like"/>
    <property type="match status" value="1"/>
</dbReference>
<accession>A0A931CU50</accession>
<dbReference type="PANTHER" id="PTHR48100:SF62">
    <property type="entry name" value="GLUCOSYL-3-PHOSPHOGLYCERATE PHOSPHATASE"/>
    <property type="match status" value="1"/>
</dbReference>
<feature type="binding site" evidence="2">
    <location>
        <begin position="20"/>
        <end position="27"/>
    </location>
    <ligand>
        <name>substrate</name>
    </ligand>
</feature>